<name>A0AA41FGG3_9FIRM</name>
<keyword evidence="1" id="KW-1133">Transmembrane helix</keyword>
<comment type="caution">
    <text evidence="2">The sequence shown here is derived from an EMBL/GenBank/DDBJ whole genome shotgun (WGS) entry which is preliminary data.</text>
</comment>
<evidence type="ECO:0000256" key="1">
    <source>
        <dbReference type="SAM" id="Phobius"/>
    </source>
</evidence>
<accession>A0AA41FGG3</accession>
<proteinExistence type="predicted"/>
<dbReference type="Proteomes" id="UP000708338">
    <property type="component" value="Unassembled WGS sequence"/>
</dbReference>
<keyword evidence="1" id="KW-0812">Transmembrane</keyword>
<dbReference type="RefSeq" id="WP_215630167.1">
    <property type="nucleotide sequence ID" value="NZ_WQPS01000020.1"/>
</dbReference>
<evidence type="ECO:0000313" key="3">
    <source>
        <dbReference type="Proteomes" id="UP000708338"/>
    </source>
</evidence>
<dbReference type="EMBL" id="WQPS01000020">
    <property type="protein sequence ID" value="MBT9811171.1"/>
    <property type="molecule type" value="Genomic_DNA"/>
</dbReference>
<feature type="transmembrane region" description="Helical" evidence="1">
    <location>
        <begin position="6"/>
        <end position="26"/>
    </location>
</feature>
<dbReference type="AlphaFoldDB" id="A0AA41FGG3"/>
<feature type="transmembrane region" description="Helical" evidence="1">
    <location>
        <begin position="38"/>
        <end position="55"/>
    </location>
</feature>
<protein>
    <submittedName>
        <fullName evidence="2">Uncharacterized protein</fullName>
    </submittedName>
</protein>
<reference evidence="2" key="1">
    <citation type="journal article" date="2021" name="Gut Microbes">
        <title>A synthetic consortium of 100 gut commensals modulates the composition and function in a colon model of the microbiome of elderly subjects.</title>
        <authorList>
            <person name="Perez M."/>
            <person name="Ntemiri A."/>
            <person name="Tan H."/>
            <person name="Harris H.M.B."/>
            <person name="Roager H.M."/>
            <person name="Ribiere C."/>
            <person name="O'Toole P.W."/>
        </authorList>
    </citation>
    <scope>NUCLEOTIDE SEQUENCE</scope>
    <source>
        <strain evidence="2">MCC335</strain>
    </source>
</reference>
<gene>
    <name evidence="2" type="ORF">GPL26_16210</name>
</gene>
<evidence type="ECO:0000313" key="2">
    <source>
        <dbReference type="EMBL" id="MBT9811171.1"/>
    </source>
</evidence>
<keyword evidence="1" id="KW-0472">Membrane</keyword>
<sequence>MRLVFKYIFIVSCYLAIGYAVVLTWYKHKGIAYNKKYILLPVVMFLVGLIGYHASPVPLNSKENENVIEQSISENMANKESPETTIEETVGVAETPEEFKESCQEIGYKKILRNPEDYIGQRIVITAKVQQIMQGGLFDDSQYYRVLTDNDGYEIYADDEYFMYDSRIGDEMKILKDDVLKIYAIFTGMEEVKRALTGTKEEVPAIKAYYVELISE</sequence>
<organism evidence="2 3">
    <name type="scientific">Enterocloster citroniae</name>
    <dbReference type="NCBI Taxonomy" id="358743"/>
    <lineage>
        <taxon>Bacteria</taxon>
        <taxon>Bacillati</taxon>
        <taxon>Bacillota</taxon>
        <taxon>Clostridia</taxon>
        <taxon>Lachnospirales</taxon>
        <taxon>Lachnospiraceae</taxon>
        <taxon>Enterocloster</taxon>
    </lineage>
</organism>